<keyword evidence="2" id="KW-0812">Transmembrane</keyword>
<feature type="transmembrane region" description="Helical" evidence="2">
    <location>
        <begin position="73"/>
        <end position="93"/>
    </location>
</feature>
<keyword evidence="2" id="KW-1133">Transmembrane helix</keyword>
<dbReference type="EMBL" id="AVPK01000002">
    <property type="protein sequence ID" value="KGN38823.1"/>
    <property type="molecule type" value="Genomic_DNA"/>
</dbReference>
<feature type="region of interest" description="Disordered" evidence="1">
    <location>
        <begin position="191"/>
        <end position="212"/>
    </location>
</feature>
<proteinExistence type="predicted"/>
<dbReference type="InterPro" id="IPR019051">
    <property type="entry name" value="Trp_biosyn_TM_oprn/chp"/>
</dbReference>
<evidence type="ECO:0000256" key="1">
    <source>
        <dbReference type="SAM" id="MobiDB-lite"/>
    </source>
</evidence>
<evidence type="ECO:0000313" key="3">
    <source>
        <dbReference type="EMBL" id="KGN38823.1"/>
    </source>
</evidence>
<evidence type="ECO:0000313" key="4">
    <source>
        <dbReference type="Proteomes" id="UP000030011"/>
    </source>
</evidence>
<protein>
    <recommendedName>
        <fullName evidence="5">Trp biosynthesis associated, transmembrane protein, Oprn/Chp</fullName>
    </recommendedName>
</protein>
<dbReference type="STRING" id="1385521.N803_08905"/>
<keyword evidence="4" id="KW-1185">Reference proteome</keyword>
<feature type="transmembrane region" description="Helical" evidence="2">
    <location>
        <begin position="100"/>
        <end position="122"/>
    </location>
</feature>
<dbReference type="eggNOG" id="ENOG5033A40">
    <property type="taxonomic scope" value="Bacteria"/>
</dbReference>
<dbReference type="OrthoDB" id="4868800at2"/>
<feature type="transmembrane region" description="Helical" evidence="2">
    <location>
        <begin position="31"/>
        <end position="53"/>
    </location>
</feature>
<dbReference type="Proteomes" id="UP000030011">
    <property type="component" value="Unassembled WGS sequence"/>
</dbReference>
<evidence type="ECO:0000256" key="2">
    <source>
        <dbReference type="SAM" id="Phobius"/>
    </source>
</evidence>
<organism evidence="3 4">
    <name type="scientific">Knoellia subterranea KCTC 19937</name>
    <dbReference type="NCBI Taxonomy" id="1385521"/>
    <lineage>
        <taxon>Bacteria</taxon>
        <taxon>Bacillati</taxon>
        <taxon>Actinomycetota</taxon>
        <taxon>Actinomycetes</taxon>
        <taxon>Micrococcales</taxon>
        <taxon>Intrasporangiaceae</taxon>
        <taxon>Knoellia</taxon>
    </lineage>
</organism>
<dbReference type="AlphaFoldDB" id="A0A0A0JNU2"/>
<accession>A0A0A0JNU2</accession>
<sequence length="212" mass="21147">MRRQGHGGPARRRDRLGPEEGAVSVLRRRGVLVLITVLGAFLVVVTASRTWVTGSVDDVVLGATSVSATGAEAASGVVALALVVLAGAIASATAGPRARIVALVLTALAVLAGLASVGRVLLDPDGVLGPIAAAAAGRTGSLETHSNANGWPWAAAVGFALAGAALAGLVRTPKATPGLSSRYEVPGRVATSDWDQLTAGDDPTDVGPEPRT</sequence>
<gene>
    <name evidence="3" type="ORF">N803_08905</name>
</gene>
<name>A0A0A0JNU2_9MICO</name>
<evidence type="ECO:0008006" key="5">
    <source>
        <dbReference type="Google" id="ProtNLM"/>
    </source>
</evidence>
<feature type="transmembrane region" description="Helical" evidence="2">
    <location>
        <begin position="151"/>
        <end position="170"/>
    </location>
</feature>
<keyword evidence="2" id="KW-0472">Membrane</keyword>
<dbReference type="Pfam" id="PF09534">
    <property type="entry name" value="Trp_oprn_chp"/>
    <property type="match status" value="1"/>
</dbReference>
<reference evidence="3 4" key="1">
    <citation type="submission" date="2013-08" db="EMBL/GenBank/DDBJ databases">
        <title>The genome sequence of Knoellia subterranea.</title>
        <authorList>
            <person name="Zhu W."/>
            <person name="Wang G."/>
        </authorList>
    </citation>
    <scope>NUCLEOTIDE SEQUENCE [LARGE SCALE GENOMIC DNA]</scope>
    <source>
        <strain evidence="3 4">KCTC 19937</strain>
    </source>
</reference>
<comment type="caution">
    <text evidence="3">The sequence shown here is derived from an EMBL/GenBank/DDBJ whole genome shotgun (WGS) entry which is preliminary data.</text>
</comment>